<dbReference type="EMBL" id="RBWE01000001">
    <property type="protein sequence ID" value="RKO67826.1"/>
    <property type="molecule type" value="Genomic_DNA"/>
</dbReference>
<comment type="caution">
    <text evidence="1">The sequence shown here is derived from an EMBL/GenBank/DDBJ whole genome shotgun (WGS) entry which is preliminary data.</text>
</comment>
<dbReference type="RefSeq" id="WP_121452221.1">
    <property type="nucleotide sequence ID" value="NZ_RBWE01000001.1"/>
</dbReference>
<accession>A0A494WWB8</accession>
<name>A0A494WWB8_9FIRM</name>
<organism evidence="1 2">
    <name type="scientific">Desulfofundulus salinus</name>
    <dbReference type="NCBI Taxonomy" id="2419843"/>
    <lineage>
        <taxon>Bacteria</taxon>
        <taxon>Bacillati</taxon>
        <taxon>Bacillota</taxon>
        <taxon>Clostridia</taxon>
        <taxon>Eubacteriales</taxon>
        <taxon>Peptococcaceae</taxon>
        <taxon>Desulfofundulus</taxon>
    </lineage>
</organism>
<evidence type="ECO:0000313" key="1">
    <source>
        <dbReference type="EMBL" id="RKO67826.1"/>
    </source>
</evidence>
<evidence type="ECO:0000313" key="2">
    <source>
        <dbReference type="Proteomes" id="UP000271256"/>
    </source>
</evidence>
<dbReference type="Proteomes" id="UP000271256">
    <property type="component" value="Unassembled WGS sequence"/>
</dbReference>
<gene>
    <name evidence="1" type="ORF">D7024_13345</name>
</gene>
<reference evidence="1 2" key="1">
    <citation type="submission" date="2018-10" db="EMBL/GenBank/DDBJ databases">
        <authorList>
            <person name="Grouzdev D.S."/>
            <person name="Krutkina M.S."/>
            <person name="Tourova T.P."/>
            <person name="Nazina T.N."/>
        </authorList>
    </citation>
    <scope>NUCLEOTIDE SEQUENCE [LARGE SCALE GENOMIC DNA]</scope>
    <source>
        <strain evidence="1 2">435</strain>
    </source>
</reference>
<protein>
    <submittedName>
        <fullName evidence="1">Uncharacterized protein</fullName>
    </submittedName>
</protein>
<sequence length="146" mass="16588">MVAISKKRLFAGIAVLVLVLLGGLTWQALFTSRDVSLTYHKPYSELKDELLYARIIDMTSNAHETVGLIRDKEKLVEIVRGFDKLKAATSSEDSPSYNGKTYVITIWREGNSVSYVVKEANSQYYYVSPDLKHWEMPAELVKLLEL</sequence>
<dbReference type="AlphaFoldDB" id="A0A494WWB8"/>
<proteinExistence type="predicted"/>
<dbReference type="OrthoDB" id="1809721at2"/>
<keyword evidence="2" id="KW-1185">Reference proteome</keyword>